<organism evidence="2 3">
    <name type="scientific">Phytophthora nicotianae CJ01A1</name>
    <dbReference type="NCBI Taxonomy" id="1317063"/>
    <lineage>
        <taxon>Eukaryota</taxon>
        <taxon>Sar</taxon>
        <taxon>Stramenopiles</taxon>
        <taxon>Oomycota</taxon>
        <taxon>Peronosporomycetes</taxon>
        <taxon>Peronosporales</taxon>
        <taxon>Peronosporaceae</taxon>
        <taxon>Phytophthora</taxon>
    </lineage>
</organism>
<accession>W2XQF5</accession>
<feature type="compositionally biased region" description="Polar residues" evidence="1">
    <location>
        <begin position="93"/>
        <end position="102"/>
    </location>
</feature>
<feature type="region of interest" description="Disordered" evidence="1">
    <location>
        <begin position="1"/>
        <end position="125"/>
    </location>
</feature>
<dbReference type="Proteomes" id="UP000018958">
    <property type="component" value="Unassembled WGS sequence"/>
</dbReference>
<feature type="region of interest" description="Disordered" evidence="1">
    <location>
        <begin position="200"/>
        <end position="233"/>
    </location>
</feature>
<comment type="caution">
    <text evidence="2">The sequence shown here is derived from an EMBL/GenBank/DDBJ whole genome shotgun (WGS) entry which is preliminary data.</text>
</comment>
<feature type="compositionally biased region" description="Acidic residues" evidence="1">
    <location>
        <begin position="23"/>
        <end position="38"/>
    </location>
</feature>
<evidence type="ECO:0000313" key="2">
    <source>
        <dbReference type="EMBL" id="ETP24633.1"/>
    </source>
</evidence>
<proteinExistence type="predicted"/>
<feature type="region of interest" description="Disordered" evidence="1">
    <location>
        <begin position="385"/>
        <end position="408"/>
    </location>
</feature>
<protein>
    <submittedName>
        <fullName evidence="2">Uncharacterized protein</fullName>
    </submittedName>
</protein>
<evidence type="ECO:0000256" key="1">
    <source>
        <dbReference type="SAM" id="MobiDB-lite"/>
    </source>
</evidence>
<evidence type="ECO:0000313" key="3">
    <source>
        <dbReference type="Proteomes" id="UP000018958"/>
    </source>
</evidence>
<feature type="compositionally biased region" description="Basic and acidic residues" evidence="1">
    <location>
        <begin position="109"/>
        <end position="125"/>
    </location>
</feature>
<reference evidence="2 3" key="1">
    <citation type="submission" date="2013-11" db="EMBL/GenBank/DDBJ databases">
        <title>The Genome Sequence of Phytophthora parasitica CJ01A1.</title>
        <authorList>
            <consortium name="The Broad Institute Genomics Platform"/>
            <person name="Russ C."/>
            <person name="Tyler B."/>
            <person name="Panabieres F."/>
            <person name="Shan W."/>
            <person name="Tripathy S."/>
            <person name="Grunwald N."/>
            <person name="Machado M."/>
            <person name="Johnson C.S."/>
            <person name="Walker B."/>
            <person name="Young S.K."/>
            <person name="Zeng Q."/>
            <person name="Gargeya S."/>
            <person name="Fitzgerald M."/>
            <person name="Haas B."/>
            <person name="Abouelleil A."/>
            <person name="Allen A.W."/>
            <person name="Alvarado L."/>
            <person name="Arachchi H.M."/>
            <person name="Berlin A.M."/>
            <person name="Chapman S.B."/>
            <person name="Gainer-Dewar J."/>
            <person name="Goldberg J."/>
            <person name="Griggs A."/>
            <person name="Gujja S."/>
            <person name="Hansen M."/>
            <person name="Howarth C."/>
            <person name="Imamovic A."/>
            <person name="Ireland A."/>
            <person name="Larimer J."/>
            <person name="McCowan C."/>
            <person name="Murphy C."/>
            <person name="Pearson M."/>
            <person name="Poon T.W."/>
            <person name="Priest M."/>
            <person name="Roberts A."/>
            <person name="Saif S."/>
            <person name="Shea T."/>
            <person name="Sisk P."/>
            <person name="Sykes S."/>
            <person name="Wortman J."/>
            <person name="Nusbaum C."/>
            <person name="Birren B."/>
        </authorList>
    </citation>
    <scope>NUCLEOTIDE SEQUENCE [LARGE SCALE GENOMIC DNA]</scope>
    <source>
        <strain evidence="2 3">CJ01A1</strain>
    </source>
</reference>
<dbReference type="EMBL" id="ANIX01000503">
    <property type="protein sequence ID" value="ETP24633.1"/>
    <property type="molecule type" value="Genomic_DNA"/>
</dbReference>
<gene>
    <name evidence="2" type="ORF">F441_02402</name>
</gene>
<dbReference type="AlphaFoldDB" id="W2XQF5"/>
<sequence>MSRRSDESQAQEPRAPRRGNDLLFDELEEGQIDLDEPMAGDTSSQGASPRSHRKRPNPLRALRDAPPLPSRYVEVDQRGSNGITNDLDEAQSRMLSTQQSSRPAIVHSSRRDYGFQPRDAAETARRAAQQRLDTYVCEPAAATADEQVLRHPLCERYLTPQVTTPQEYRERLQLQLNRQSVPSIRTVRVVLNPAPGGAVARYDGVPAPDVPDHKRPRCQGNHSRGKPQTPKSYILGMTPATTSRHKAYHVVVELTMLIEQIRMGGGGESPVDLRVAITCDLRALKQRVGSLNQFVDESKVSGGRLADDLEVMHRRVDWFDKPQTVQNRVADLERQVAQLQGQLDMLLRLQQLGSRSVALPLAVPQPAVAVPPAFSQRRVVAQPAADERPLFGSAPATLRSPEQDQDMA</sequence>
<name>W2XQF5_PHYNI</name>